<evidence type="ECO:0000313" key="2">
    <source>
        <dbReference type="EMBL" id="EFA05435.1"/>
    </source>
</evidence>
<keyword evidence="3" id="KW-1185">Reference proteome</keyword>
<gene>
    <name evidence="2" type="primary">GLEAN_15612</name>
    <name evidence="2" type="ORF">TcasGA2_TC015612</name>
</gene>
<dbReference type="EMBL" id="KQ971345">
    <property type="protein sequence ID" value="EFA05435.1"/>
    <property type="molecule type" value="Genomic_DNA"/>
</dbReference>
<proteinExistence type="predicted"/>
<accession>D2A5X7</accession>
<dbReference type="Proteomes" id="UP000007266">
    <property type="component" value="Linkage group 6"/>
</dbReference>
<evidence type="ECO:0000256" key="1">
    <source>
        <dbReference type="SAM" id="MobiDB-lite"/>
    </source>
</evidence>
<evidence type="ECO:0000313" key="3">
    <source>
        <dbReference type="Proteomes" id="UP000007266"/>
    </source>
</evidence>
<dbReference type="HOGENOM" id="CLU_1483877_0_0_1"/>
<reference evidence="2 3" key="2">
    <citation type="journal article" date="2010" name="Nucleic Acids Res.">
        <title>BeetleBase in 2010: revisions to provide comprehensive genomic information for Tribolium castaneum.</title>
        <authorList>
            <person name="Kim H.S."/>
            <person name="Murphy T."/>
            <person name="Xia J."/>
            <person name="Caragea D."/>
            <person name="Park Y."/>
            <person name="Beeman R.W."/>
            <person name="Lorenzen M.D."/>
            <person name="Butcher S."/>
            <person name="Manak J.R."/>
            <person name="Brown S.J."/>
        </authorList>
    </citation>
    <scope>GENOME REANNOTATION</scope>
    <source>
        <strain evidence="2 3">Georgia GA2</strain>
    </source>
</reference>
<dbReference type="AlphaFoldDB" id="D2A5X7"/>
<feature type="region of interest" description="Disordered" evidence="1">
    <location>
        <begin position="1"/>
        <end position="51"/>
    </location>
</feature>
<reference evidence="2 3" key="1">
    <citation type="journal article" date="2008" name="Nature">
        <title>The genome of the model beetle and pest Tribolium castaneum.</title>
        <authorList>
            <consortium name="Tribolium Genome Sequencing Consortium"/>
            <person name="Richards S."/>
            <person name="Gibbs R.A."/>
            <person name="Weinstock G.M."/>
            <person name="Brown S.J."/>
            <person name="Denell R."/>
            <person name="Beeman R.W."/>
            <person name="Gibbs R."/>
            <person name="Beeman R.W."/>
            <person name="Brown S.J."/>
            <person name="Bucher G."/>
            <person name="Friedrich M."/>
            <person name="Grimmelikhuijzen C.J."/>
            <person name="Klingler M."/>
            <person name="Lorenzen M."/>
            <person name="Richards S."/>
            <person name="Roth S."/>
            <person name="Schroder R."/>
            <person name="Tautz D."/>
            <person name="Zdobnov E.M."/>
            <person name="Muzny D."/>
            <person name="Gibbs R.A."/>
            <person name="Weinstock G.M."/>
            <person name="Attaway T."/>
            <person name="Bell S."/>
            <person name="Buhay C.J."/>
            <person name="Chandrabose M.N."/>
            <person name="Chavez D."/>
            <person name="Clerk-Blankenburg K.P."/>
            <person name="Cree A."/>
            <person name="Dao M."/>
            <person name="Davis C."/>
            <person name="Chacko J."/>
            <person name="Dinh H."/>
            <person name="Dugan-Rocha S."/>
            <person name="Fowler G."/>
            <person name="Garner T.T."/>
            <person name="Garnes J."/>
            <person name="Gnirke A."/>
            <person name="Hawes A."/>
            <person name="Hernandez J."/>
            <person name="Hines S."/>
            <person name="Holder M."/>
            <person name="Hume J."/>
            <person name="Jhangiani S.N."/>
            <person name="Joshi V."/>
            <person name="Khan Z.M."/>
            <person name="Jackson L."/>
            <person name="Kovar C."/>
            <person name="Kowis A."/>
            <person name="Lee S."/>
            <person name="Lewis L.R."/>
            <person name="Margolis J."/>
            <person name="Morgan M."/>
            <person name="Nazareth L.V."/>
            <person name="Nguyen N."/>
            <person name="Okwuonu G."/>
            <person name="Parker D."/>
            <person name="Richards S."/>
            <person name="Ruiz S.J."/>
            <person name="Santibanez J."/>
            <person name="Savard J."/>
            <person name="Scherer S.E."/>
            <person name="Schneider B."/>
            <person name="Sodergren E."/>
            <person name="Tautz D."/>
            <person name="Vattahil S."/>
            <person name="Villasana D."/>
            <person name="White C.S."/>
            <person name="Wright R."/>
            <person name="Park Y."/>
            <person name="Beeman R.W."/>
            <person name="Lord J."/>
            <person name="Oppert B."/>
            <person name="Lorenzen M."/>
            <person name="Brown S."/>
            <person name="Wang L."/>
            <person name="Savard J."/>
            <person name="Tautz D."/>
            <person name="Richards S."/>
            <person name="Weinstock G."/>
            <person name="Gibbs R.A."/>
            <person name="Liu Y."/>
            <person name="Worley K."/>
            <person name="Weinstock G."/>
            <person name="Elsik C.G."/>
            <person name="Reese J.T."/>
            <person name="Elhaik E."/>
            <person name="Landan G."/>
            <person name="Graur D."/>
            <person name="Arensburger P."/>
            <person name="Atkinson P."/>
            <person name="Beeman R.W."/>
            <person name="Beidler J."/>
            <person name="Brown S.J."/>
            <person name="Demuth J.P."/>
            <person name="Drury D.W."/>
            <person name="Du Y.Z."/>
            <person name="Fujiwara H."/>
            <person name="Lorenzen M."/>
            <person name="Maselli V."/>
            <person name="Osanai M."/>
            <person name="Park Y."/>
            <person name="Robertson H.M."/>
            <person name="Tu Z."/>
            <person name="Wang J.J."/>
            <person name="Wang S."/>
            <person name="Richards S."/>
            <person name="Song H."/>
            <person name="Zhang L."/>
            <person name="Sodergren E."/>
            <person name="Werner D."/>
            <person name="Stanke M."/>
            <person name="Morgenstern B."/>
            <person name="Solovyev V."/>
            <person name="Kosarev P."/>
            <person name="Brown G."/>
            <person name="Chen H.C."/>
            <person name="Ermolaeva O."/>
            <person name="Hlavina W."/>
            <person name="Kapustin Y."/>
            <person name="Kiryutin B."/>
            <person name="Kitts P."/>
            <person name="Maglott D."/>
            <person name="Pruitt K."/>
            <person name="Sapojnikov V."/>
            <person name="Souvorov A."/>
            <person name="Mackey A.J."/>
            <person name="Waterhouse R.M."/>
            <person name="Wyder S."/>
            <person name="Zdobnov E.M."/>
            <person name="Zdobnov E.M."/>
            <person name="Wyder S."/>
            <person name="Kriventseva E.V."/>
            <person name="Kadowaki T."/>
            <person name="Bork P."/>
            <person name="Aranda M."/>
            <person name="Bao R."/>
            <person name="Beermann A."/>
            <person name="Berns N."/>
            <person name="Bolognesi R."/>
            <person name="Bonneton F."/>
            <person name="Bopp D."/>
            <person name="Brown S.J."/>
            <person name="Bucher G."/>
            <person name="Butts T."/>
            <person name="Chaumot A."/>
            <person name="Denell R.E."/>
            <person name="Ferrier D.E."/>
            <person name="Friedrich M."/>
            <person name="Gordon C.M."/>
            <person name="Jindra M."/>
            <person name="Klingler M."/>
            <person name="Lan Q."/>
            <person name="Lattorff H.M."/>
            <person name="Laudet V."/>
            <person name="von Levetsow C."/>
            <person name="Liu Z."/>
            <person name="Lutz R."/>
            <person name="Lynch J.A."/>
            <person name="da Fonseca R.N."/>
            <person name="Posnien N."/>
            <person name="Reuter R."/>
            <person name="Roth S."/>
            <person name="Savard J."/>
            <person name="Schinko J.B."/>
            <person name="Schmitt C."/>
            <person name="Schoppmeier M."/>
            <person name="Schroder R."/>
            <person name="Shippy T.D."/>
            <person name="Simonnet F."/>
            <person name="Marques-Souza H."/>
            <person name="Tautz D."/>
            <person name="Tomoyasu Y."/>
            <person name="Trauner J."/>
            <person name="Van der Zee M."/>
            <person name="Vervoort M."/>
            <person name="Wittkopp N."/>
            <person name="Wimmer E.A."/>
            <person name="Yang X."/>
            <person name="Jones A.K."/>
            <person name="Sattelle D.B."/>
            <person name="Ebert P.R."/>
            <person name="Nelson D."/>
            <person name="Scott J.G."/>
            <person name="Beeman R.W."/>
            <person name="Muthukrishnan S."/>
            <person name="Kramer K.J."/>
            <person name="Arakane Y."/>
            <person name="Beeman R.W."/>
            <person name="Zhu Q."/>
            <person name="Hogenkamp D."/>
            <person name="Dixit R."/>
            <person name="Oppert B."/>
            <person name="Jiang H."/>
            <person name="Zou Z."/>
            <person name="Marshall J."/>
            <person name="Elpidina E."/>
            <person name="Vinokurov K."/>
            <person name="Oppert C."/>
            <person name="Zou Z."/>
            <person name="Evans J."/>
            <person name="Lu Z."/>
            <person name="Zhao P."/>
            <person name="Sumathipala N."/>
            <person name="Altincicek B."/>
            <person name="Vilcinskas A."/>
            <person name="Williams M."/>
            <person name="Hultmark D."/>
            <person name="Hetru C."/>
            <person name="Jiang H."/>
            <person name="Grimmelikhuijzen C.J."/>
            <person name="Hauser F."/>
            <person name="Cazzamali G."/>
            <person name="Williamson M."/>
            <person name="Park Y."/>
            <person name="Li B."/>
            <person name="Tanaka Y."/>
            <person name="Predel R."/>
            <person name="Neupert S."/>
            <person name="Schachtner J."/>
            <person name="Verleyen P."/>
            <person name="Raible F."/>
            <person name="Bork P."/>
            <person name="Friedrich M."/>
            <person name="Walden K.K."/>
            <person name="Robertson H.M."/>
            <person name="Angeli S."/>
            <person name="Foret S."/>
            <person name="Bucher G."/>
            <person name="Schuetz S."/>
            <person name="Maleszka R."/>
            <person name="Wimmer E.A."/>
            <person name="Beeman R.W."/>
            <person name="Lorenzen M."/>
            <person name="Tomoyasu Y."/>
            <person name="Miller S.C."/>
            <person name="Grossmann D."/>
            <person name="Bucher G."/>
        </authorList>
    </citation>
    <scope>NUCLEOTIDE SEQUENCE [LARGE SCALE GENOMIC DNA]</scope>
    <source>
        <strain evidence="2 3">Georgia GA2</strain>
    </source>
</reference>
<sequence>MTETDKTIENGVQWTLGDESREQEDIFPQNGDSFDNLPPAARSDGQGGLTPQEQKALIEKRKRLNKEKILMSAVVSMEMFDDERQFQGVSVGKIGTNLAAKTHIVKPMRIRSCPPPRPPVVANPTTVKILLNQSTFRVCTVASKIDRVGRDSARFSFIPVKITHLFAWTTRLKCHVTGFSRI</sequence>
<organism evidence="2 3">
    <name type="scientific">Tribolium castaneum</name>
    <name type="common">Red flour beetle</name>
    <dbReference type="NCBI Taxonomy" id="7070"/>
    <lineage>
        <taxon>Eukaryota</taxon>
        <taxon>Metazoa</taxon>
        <taxon>Ecdysozoa</taxon>
        <taxon>Arthropoda</taxon>
        <taxon>Hexapoda</taxon>
        <taxon>Insecta</taxon>
        <taxon>Pterygota</taxon>
        <taxon>Neoptera</taxon>
        <taxon>Endopterygota</taxon>
        <taxon>Coleoptera</taxon>
        <taxon>Polyphaga</taxon>
        <taxon>Cucujiformia</taxon>
        <taxon>Tenebrionidae</taxon>
        <taxon>Tenebrionidae incertae sedis</taxon>
        <taxon>Tribolium</taxon>
    </lineage>
</organism>
<name>D2A5X7_TRICA</name>
<protein>
    <submittedName>
        <fullName evidence="2">Uncharacterized protein</fullName>
    </submittedName>
</protein>
<dbReference type="InParanoid" id="D2A5X7"/>